<dbReference type="EMBL" id="QEHR01000004">
    <property type="protein sequence ID" value="PVW15365.1"/>
    <property type="molecule type" value="Genomic_DNA"/>
</dbReference>
<evidence type="ECO:0000313" key="7">
    <source>
        <dbReference type="Proteomes" id="UP000245962"/>
    </source>
</evidence>
<reference evidence="6 7" key="1">
    <citation type="submission" date="2018-04" db="EMBL/GenBank/DDBJ databases">
        <title>Marixanthomonas spongiae HN-E44 sp. nov., isolated from a marine sponge.</title>
        <authorList>
            <person name="Luo L."/>
            <person name="Zhuang L."/>
        </authorList>
    </citation>
    <scope>NUCLEOTIDE SEQUENCE [LARGE SCALE GENOMIC DNA]</scope>
    <source>
        <strain evidence="6 7">HN-E44</strain>
    </source>
</reference>
<evidence type="ECO:0000256" key="1">
    <source>
        <dbReference type="ARBA" id="ARBA00022729"/>
    </source>
</evidence>
<dbReference type="AlphaFoldDB" id="A0A2U0I2N2"/>
<name>A0A2U0I2N2_9FLAO</name>
<protein>
    <recommendedName>
        <fullName evidence="8">T9SS C-terminal target domain-containing protein</fullName>
    </recommendedName>
</protein>
<dbReference type="InterPro" id="IPR045474">
    <property type="entry name" value="GEVED"/>
</dbReference>
<feature type="chain" id="PRO_5015519218" description="T9SS C-terminal target domain-containing protein" evidence="2">
    <location>
        <begin position="21"/>
        <end position="978"/>
    </location>
</feature>
<evidence type="ECO:0000259" key="4">
    <source>
        <dbReference type="Pfam" id="PF18962"/>
    </source>
</evidence>
<comment type="caution">
    <text evidence="6">The sequence shown here is derived from an EMBL/GenBank/DDBJ whole genome shotgun (WGS) entry which is preliminary data.</text>
</comment>
<evidence type="ECO:0000256" key="2">
    <source>
        <dbReference type="SAM" id="SignalP"/>
    </source>
</evidence>
<dbReference type="InterPro" id="IPR026444">
    <property type="entry name" value="Secre_tail"/>
</dbReference>
<proteinExistence type="predicted"/>
<accession>A0A2U0I2N2</accession>
<dbReference type="RefSeq" id="WP_116694255.1">
    <property type="nucleotide sequence ID" value="NZ_QEHR01000004.1"/>
</dbReference>
<dbReference type="Pfam" id="PF18962">
    <property type="entry name" value="Por_Secre_tail"/>
    <property type="match status" value="1"/>
</dbReference>
<dbReference type="InterPro" id="IPR011635">
    <property type="entry name" value="CARDB"/>
</dbReference>
<dbReference type="NCBIfam" id="TIGR04183">
    <property type="entry name" value="Por_Secre_tail"/>
    <property type="match status" value="1"/>
</dbReference>
<evidence type="ECO:0000259" key="5">
    <source>
        <dbReference type="Pfam" id="PF20009"/>
    </source>
</evidence>
<dbReference type="Proteomes" id="UP000245962">
    <property type="component" value="Unassembled WGS sequence"/>
</dbReference>
<gene>
    <name evidence="6" type="ORF">DDV96_08180</name>
</gene>
<dbReference type="Gene3D" id="2.60.40.10">
    <property type="entry name" value="Immunoglobulins"/>
    <property type="match status" value="2"/>
</dbReference>
<dbReference type="InterPro" id="IPR013783">
    <property type="entry name" value="Ig-like_fold"/>
</dbReference>
<evidence type="ECO:0008006" key="8">
    <source>
        <dbReference type="Google" id="ProtNLM"/>
    </source>
</evidence>
<keyword evidence="7" id="KW-1185">Reference proteome</keyword>
<keyword evidence="1 2" id="KW-0732">Signal</keyword>
<sequence>MKLKLSLLGLFLLALCSVQAQDKNGAKPAFIGKAISMQKVPSIASQTNLPAARVKEREMYDARASKNNVIPGKDPQTEDDYFVRNPHRLTGKIAGKQPSLVFDAAQSNSQPTDPALAVGPDHVFVVFNTGFIIYDKAGNALTPQTAPNPTIFPNGGCCDLTVSYDNAADRWVITFLGAGAQVAVSDGPDPINDGWYVYNIPTITDYQKLSIWSDGYYITDNTNGPGGDPNLAVNVLERDAMLAGDPNAQIIGFPLPGIATNGFYSPQAINVTDGNMPAAGSAPIVYLQDDAWGGVSEDHLKVWTVDVDWDTPGNSTISQPNELTTTPFIGVFDGGSFSNLSQPGGGSIDALQATIMNQAQFRKFSGHNSAVFNFVVDTDASGGKLAGIRWYELRQPGDGQPWTIYQEGTYTSTNGKHAWHGSMMMDLQGNIGMGYTAMAGPDTPNPSDFRVSSYYTGRFASDPLNTMTVSEELIAAGNGNIPSNRYGDYSKIDLDPNNDKEFWFINEYINSGRKDVVGVFQIAPNFNDDVGVVSIDEPVTGTLSGSEDVTVTIFNFGQNAASNFDVTYQVDGGALVTETFAGPLASATSAQYTFTATADLSTVGQTYSITAATDYSADEDNSNDSTTKEVTYLEPNDIGVTAITSPNSGENLTASETVAVTINNFGGEPQSNFDVSYEVNGNIVTETVAGPLAGNSQTSYTFNQDADLSAFGTYNFTAYTSLSNDSDTSNDATSKVVVNSNCQPESNCSLGDGIRLFQVANVNNSSGCDPDGYGDYTSITADLEIDTTYDLTITTGYGNQFVRVWIDFNDDFVFTLDELVVDNYEIADGQTGGTHTETMDLVIPAGVTLGQHLMRAKTNWNSPVPDDACEETSYGETEDYMANIFDPLSTNDPFNDAQFTIVNQGNNNFDVTLKTQSVTGKLELTVYNVLGQRIVYRVLENEGNGYHHNLNMNYVKSGVYLVKIGNNEVGKVQRIIVE</sequence>
<feature type="signal peptide" evidence="2">
    <location>
        <begin position="1"/>
        <end position="20"/>
    </location>
</feature>
<dbReference type="Pfam" id="PF20009">
    <property type="entry name" value="GEVED"/>
    <property type="match status" value="1"/>
</dbReference>
<evidence type="ECO:0000259" key="3">
    <source>
        <dbReference type="Pfam" id="PF07705"/>
    </source>
</evidence>
<dbReference type="OrthoDB" id="1488385at2"/>
<feature type="domain" description="GEVED" evidence="5">
    <location>
        <begin position="802"/>
        <end position="882"/>
    </location>
</feature>
<feature type="domain" description="CARDB" evidence="3">
    <location>
        <begin position="534"/>
        <end position="623"/>
    </location>
</feature>
<organism evidence="6 7">
    <name type="scientific">Marixanthomonas spongiae</name>
    <dbReference type="NCBI Taxonomy" id="2174845"/>
    <lineage>
        <taxon>Bacteria</taxon>
        <taxon>Pseudomonadati</taxon>
        <taxon>Bacteroidota</taxon>
        <taxon>Flavobacteriia</taxon>
        <taxon>Flavobacteriales</taxon>
        <taxon>Flavobacteriaceae</taxon>
        <taxon>Marixanthomonas</taxon>
    </lineage>
</organism>
<feature type="domain" description="Secretion system C-terminal sorting" evidence="4">
    <location>
        <begin position="906"/>
        <end position="977"/>
    </location>
</feature>
<dbReference type="Pfam" id="PF07705">
    <property type="entry name" value="CARDB"/>
    <property type="match status" value="1"/>
</dbReference>
<evidence type="ECO:0000313" key="6">
    <source>
        <dbReference type="EMBL" id="PVW15365.1"/>
    </source>
</evidence>